<name>A0A6A6JNZ7_WESOR</name>
<evidence type="ECO:0000313" key="1">
    <source>
        <dbReference type="EMBL" id="KAF2277406.1"/>
    </source>
</evidence>
<dbReference type="GeneID" id="54547617"/>
<dbReference type="EMBL" id="ML986490">
    <property type="protein sequence ID" value="KAF2277406.1"/>
    <property type="molecule type" value="Genomic_DNA"/>
</dbReference>
<sequence length="179" mass="20227">MSASTLCSCGLLPISRRLAVQTSLNACCVLCLIQTQWLQIATRRLSLAPVLPDATFPELFLANERILVYVVPSRSQLAPGWNQRRRQREHDHFPLHVPHTRLPPKRAILTREHPLFFLCSPVTRCRHSSAQHACLAFGCDPPLPFPSEDVEQMHPGGCCHGFREGVRLRNVSIRTSAYR</sequence>
<dbReference type="RefSeq" id="XP_033654945.1">
    <property type="nucleotide sequence ID" value="XM_033794442.1"/>
</dbReference>
<gene>
    <name evidence="1" type="ORF">EI97DRAFT_290501</name>
</gene>
<proteinExistence type="predicted"/>
<reference evidence="1" key="1">
    <citation type="journal article" date="2020" name="Stud. Mycol.">
        <title>101 Dothideomycetes genomes: a test case for predicting lifestyles and emergence of pathogens.</title>
        <authorList>
            <person name="Haridas S."/>
            <person name="Albert R."/>
            <person name="Binder M."/>
            <person name="Bloem J."/>
            <person name="Labutti K."/>
            <person name="Salamov A."/>
            <person name="Andreopoulos B."/>
            <person name="Baker S."/>
            <person name="Barry K."/>
            <person name="Bills G."/>
            <person name="Bluhm B."/>
            <person name="Cannon C."/>
            <person name="Castanera R."/>
            <person name="Culley D."/>
            <person name="Daum C."/>
            <person name="Ezra D."/>
            <person name="Gonzalez J."/>
            <person name="Henrissat B."/>
            <person name="Kuo A."/>
            <person name="Liang C."/>
            <person name="Lipzen A."/>
            <person name="Lutzoni F."/>
            <person name="Magnuson J."/>
            <person name="Mondo S."/>
            <person name="Nolan M."/>
            <person name="Ohm R."/>
            <person name="Pangilinan J."/>
            <person name="Park H.-J."/>
            <person name="Ramirez L."/>
            <person name="Alfaro M."/>
            <person name="Sun H."/>
            <person name="Tritt A."/>
            <person name="Yoshinaga Y."/>
            <person name="Zwiers L.-H."/>
            <person name="Turgeon B."/>
            <person name="Goodwin S."/>
            <person name="Spatafora J."/>
            <person name="Crous P."/>
            <person name="Grigoriev I."/>
        </authorList>
    </citation>
    <scope>NUCLEOTIDE SEQUENCE</scope>
    <source>
        <strain evidence="1">CBS 379.55</strain>
    </source>
</reference>
<organism evidence="1 2">
    <name type="scientific">Westerdykella ornata</name>
    <dbReference type="NCBI Taxonomy" id="318751"/>
    <lineage>
        <taxon>Eukaryota</taxon>
        <taxon>Fungi</taxon>
        <taxon>Dikarya</taxon>
        <taxon>Ascomycota</taxon>
        <taxon>Pezizomycotina</taxon>
        <taxon>Dothideomycetes</taxon>
        <taxon>Pleosporomycetidae</taxon>
        <taxon>Pleosporales</taxon>
        <taxon>Sporormiaceae</taxon>
        <taxon>Westerdykella</taxon>
    </lineage>
</organism>
<accession>A0A6A6JNZ7</accession>
<protein>
    <submittedName>
        <fullName evidence="1">Uncharacterized protein</fullName>
    </submittedName>
</protein>
<dbReference type="Proteomes" id="UP000800097">
    <property type="component" value="Unassembled WGS sequence"/>
</dbReference>
<evidence type="ECO:0000313" key="2">
    <source>
        <dbReference type="Proteomes" id="UP000800097"/>
    </source>
</evidence>
<keyword evidence="2" id="KW-1185">Reference proteome</keyword>
<dbReference type="AlphaFoldDB" id="A0A6A6JNZ7"/>